<sequence>MFATSEIELDQTALANNLNYIRKVIGKDVRLSSVVKGNAYGHGIFEFVPMAETLGVDHFSVFSADEALEVTNISMHRSQVMVMGFVDNAELEWAVLNEVEFFVFELDRLEKAIEMARKVGKKARIHLEFETGLNRTGFIKTDLVRAVEFLKKNLDHFELMGDCTHYAGAESIANYVRVKNQIKKFNKMDKWLRSTGLEPLVKHTACSAAAISYPKSRMEMVRIGILQYGFWPSKETFIDCIKHVSSREDPLRRVMKWKSKVMDVKEVNTGEFIGYGTTFMASENMKIATVPVGYSHGYARSLSNQGRVLIRGKRLAVVGIVNMNLLIVDVSECPGAEKGDEVVLIGDQGDNSISVSSFGELSDQLNYELLTRLPRNIPRTVIANETLTNQIPTNGLSKA</sequence>
<dbReference type="InterPro" id="IPR020622">
    <property type="entry name" value="Ala_racemase_pyridoxalP-BS"/>
</dbReference>
<keyword evidence="7" id="KW-1185">Reference proteome</keyword>
<dbReference type="PANTHER" id="PTHR30511">
    <property type="entry name" value="ALANINE RACEMASE"/>
    <property type="match status" value="1"/>
</dbReference>
<accession>A0ABW7N4P8</accession>
<reference evidence="6 7" key="1">
    <citation type="journal article" date="2013" name="Int. J. Syst. Evol. Microbiol.">
        <title>Marinoscillum luteum sp. nov., isolated from marine sediment.</title>
        <authorList>
            <person name="Cha I.T."/>
            <person name="Park S.J."/>
            <person name="Kim S.J."/>
            <person name="Kim J.G."/>
            <person name="Jung M.Y."/>
            <person name="Shin K.S."/>
            <person name="Kwon K.K."/>
            <person name="Yang S.H."/>
            <person name="Seo Y.S."/>
            <person name="Rhee S.K."/>
        </authorList>
    </citation>
    <scope>NUCLEOTIDE SEQUENCE [LARGE SCALE GENOMIC DNA]</scope>
    <source>
        <strain evidence="6 7">KCTC 23939</strain>
    </source>
</reference>
<dbReference type="EMBL" id="JBIPKE010000011">
    <property type="protein sequence ID" value="MFH6982416.1"/>
    <property type="molecule type" value="Genomic_DNA"/>
</dbReference>
<feature type="active site" description="Proton acceptor; specific for D-alanine" evidence="4">
    <location>
        <position position="36"/>
    </location>
</feature>
<feature type="modified residue" description="N6-(pyridoxal phosphate)lysine" evidence="4">
    <location>
        <position position="36"/>
    </location>
</feature>
<organism evidence="6 7">
    <name type="scientific">Marinoscillum luteum</name>
    <dbReference type="NCBI Taxonomy" id="861051"/>
    <lineage>
        <taxon>Bacteria</taxon>
        <taxon>Pseudomonadati</taxon>
        <taxon>Bacteroidota</taxon>
        <taxon>Cytophagia</taxon>
        <taxon>Cytophagales</taxon>
        <taxon>Reichenbachiellaceae</taxon>
        <taxon>Marinoscillum</taxon>
    </lineage>
</organism>
<dbReference type="Pfam" id="PF01168">
    <property type="entry name" value="Ala_racemase_N"/>
    <property type="match status" value="1"/>
</dbReference>
<gene>
    <name evidence="6" type="primary">alr</name>
    <name evidence="6" type="ORF">ACHKAR_03150</name>
</gene>
<dbReference type="InterPro" id="IPR011079">
    <property type="entry name" value="Ala_racemase_C"/>
</dbReference>
<keyword evidence="2 4" id="KW-0663">Pyridoxal phosphate</keyword>
<dbReference type="PROSITE" id="PS00395">
    <property type="entry name" value="ALANINE_RACEMASE"/>
    <property type="match status" value="1"/>
</dbReference>
<dbReference type="Gene3D" id="2.40.37.10">
    <property type="entry name" value="Lyase, Ornithine Decarboxylase, Chain A, domain 1"/>
    <property type="match status" value="1"/>
</dbReference>
<dbReference type="InterPro" id="IPR009006">
    <property type="entry name" value="Ala_racemase/Decarboxylase_C"/>
</dbReference>
<comment type="cofactor">
    <cofactor evidence="1 4">
        <name>pyridoxal 5'-phosphate</name>
        <dbReference type="ChEBI" id="CHEBI:597326"/>
    </cofactor>
</comment>
<dbReference type="NCBIfam" id="TIGR00492">
    <property type="entry name" value="alr"/>
    <property type="match status" value="1"/>
</dbReference>
<evidence type="ECO:0000256" key="2">
    <source>
        <dbReference type="ARBA" id="ARBA00022898"/>
    </source>
</evidence>
<dbReference type="SUPFAM" id="SSF51419">
    <property type="entry name" value="PLP-binding barrel"/>
    <property type="match status" value="1"/>
</dbReference>
<name>A0ABW7N4P8_9BACT</name>
<evidence type="ECO:0000256" key="1">
    <source>
        <dbReference type="ARBA" id="ARBA00001933"/>
    </source>
</evidence>
<dbReference type="PANTHER" id="PTHR30511:SF0">
    <property type="entry name" value="ALANINE RACEMASE, CATABOLIC-RELATED"/>
    <property type="match status" value="1"/>
</dbReference>
<evidence type="ECO:0000256" key="3">
    <source>
        <dbReference type="ARBA" id="ARBA00023235"/>
    </source>
</evidence>
<dbReference type="CDD" id="cd00430">
    <property type="entry name" value="PLPDE_III_AR"/>
    <property type="match status" value="1"/>
</dbReference>
<feature type="domain" description="Alanine racemase C-terminal" evidence="5">
    <location>
        <begin position="254"/>
        <end position="382"/>
    </location>
</feature>
<comment type="caution">
    <text evidence="6">The sequence shown here is derived from an EMBL/GenBank/DDBJ whole genome shotgun (WGS) entry which is preliminary data.</text>
</comment>
<evidence type="ECO:0000313" key="7">
    <source>
        <dbReference type="Proteomes" id="UP001610063"/>
    </source>
</evidence>
<dbReference type="SMART" id="SM01005">
    <property type="entry name" value="Ala_racemase_C"/>
    <property type="match status" value="1"/>
</dbReference>
<dbReference type="InterPro" id="IPR001608">
    <property type="entry name" value="Ala_racemase_N"/>
</dbReference>
<comment type="similarity">
    <text evidence="4">Belongs to the alanine racemase family.</text>
</comment>
<dbReference type="EC" id="5.1.1.1" evidence="4"/>
<evidence type="ECO:0000259" key="5">
    <source>
        <dbReference type="SMART" id="SM01005"/>
    </source>
</evidence>
<dbReference type="InterPro" id="IPR000821">
    <property type="entry name" value="Ala_racemase"/>
</dbReference>
<dbReference type="HAMAP" id="MF_01201">
    <property type="entry name" value="Ala_racemase"/>
    <property type="match status" value="1"/>
</dbReference>
<comment type="function">
    <text evidence="4">Catalyzes the interconversion of L-alanine and D-alanine. May also act on other amino acids.</text>
</comment>
<proteinExistence type="inferred from homology"/>
<feature type="active site" description="Proton acceptor; specific for L-alanine" evidence="4">
    <location>
        <position position="275"/>
    </location>
</feature>
<keyword evidence="3 4" id="KW-0413">Isomerase</keyword>
<evidence type="ECO:0000313" key="6">
    <source>
        <dbReference type="EMBL" id="MFH6982416.1"/>
    </source>
</evidence>
<protein>
    <recommendedName>
        <fullName evidence="4">Alanine racemase</fullName>
        <ecNumber evidence="4">5.1.1.1</ecNumber>
    </recommendedName>
</protein>
<feature type="binding site" evidence="4">
    <location>
        <position position="135"/>
    </location>
    <ligand>
        <name>substrate</name>
    </ligand>
</feature>
<dbReference type="SUPFAM" id="SSF50621">
    <property type="entry name" value="Alanine racemase C-terminal domain-like"/>
    <property type="match status" value="1"/>
</dbReference>
<dbReference type="InterPro" id="IPR029066">
    <property type="entry name" value="PLP-binding_barrel"/>
</dbReference>
<comment type="catalytic activity">
    <reaction evidence="4">
        <text>L-alanine = D-alanine</text>
        <dbReference type="Rhea" id="RHEA:20249"/>
        <dbReference type="ChEBI" id="CHEBI:57416"/>
        <dbReference type="ChEBI" id="CHEBI:57972"/>
        <dbReference type="EC" id="5.1.1.1"/>
    </reaction>
</comment>
<dbReference type="PRINTS" id="PR00992">
    <property type="entry name" value="ALARACEMASE"/>
</dbReference>
<evidence type="ECO:0000256" key="4">
    <source>
        <dbReference type="HAMAP-Rule" id="MF_01201"/>
    </source>
</evidence>
<dbReference type="RefSeq" id="WP_395416132.1">
    <property type="nucleotide sequence ID" value="NZ_JBIPKE010000011.1"/>
</dbReference>
<feature type="binding site" evidence="4">
    <location>
        <position position="323"/>
    </location>
    <ligand>
        <name>substrate</name>
    </ligand>
</feature>
<dbReference type="Pfam" id="PF00842">
    <property type="entry name" value="Ala_racemase_C"/>
    <property type="match status" value="1"/>
</dbReference>
<dbReference type="Proteomes" id="UP001610063">
    <property type="component" value="Unassembled WGS sequence"/>
</dbReference>
<dbReference type="Gene3D" id="3.20.20.10">
    <property type="entry name" value="Alanine racemase"/>
    <property type="match status" value="1"/>
</dbReference>
<comment type="pathway">
    <text evidence="4">Amino-acid biosynthesis; D-alanine biosynthesis; D-alanine from L-alanine: step 1/1.</text>
</comment>
<dbReference type="GO" id="GO:0008784">
    <property type="term" value="F:alanine racemase activity"/>
    <property type="evidence" value="ECO:0007669"/>
    <property type="project" value="UniProtKB-EC"/>
</dbReference>